<evidence type="ECO:0000313" key="2">
    <source>
        <dbReference type="EMBL" id="SEA09045.1"/>
    </source>
</evidence>
<dbReference type="InterPro" id="IPR007163">
    <property type="entry name" value="VCA0040-like"/>
</dbReference>
<proteinExistence type="predicted"/>
<keyword evidence="3" id="KW-1185">Reference proteome</keyword>
<keyword evidence="1" id="KW-0472">Membrane</keyword>
<dbReference type="RefSeq" id="WP_093240428.1">
    <property type="nucleotide sequence ID" value="NZ_FNQF01000003.1"/>
</dbReference>
<reference evidence="2 3" key="1">
    <citation type="submission" date="2016-10" db="EMBL/GenBank/DDBJ databases">
        <authorList>
            <person name="de Groot N.N."/>
        </authorList>
    </citation>
    <scope>NUCLEOTIDE SEQUENCE [LARGE SCALE GENOMIC DNA]</scope>
    <source>
        <strain evidence="2 3">DSM 23581</strain>
    </source>
</reference>
<dbReference type="AlphaFoldDB" id="A0A1H3YBM5"/>
<feature type="transmembrane region" description="Helical" evidence="1">
    <location>
        <begin position="103"/>
        <end position="119"/>
    </location>
</feature>
<protein>
    <submittedName>
        <fullName evidence="2">Putative membrane protein</fullName>
    </submittedName>
</protein>
<feature type="transmembrane region" description="Helical" evidence="1">
    <location>
        <begin position="73"/>
        <end position="91"/>
    </location>
</feature>
<organism evidence="2 3">
    <name type="scientific">Psychroflexus halocasei</name>
    <dbReference type="NCBI Taxonomy" id="908615"/>
    <lineage>
        <taxon>Bacteria</taxon>
        <taxon>Pseudomonadati</taxon>
        <taxon>Bacteroidota</taxon>
        <taxon>Flavobacteriia</taxon>
        <taxon>Flavobacteriales</taxon>
        <taxon>Flavobacteriaceae</taxon>
        <taxon>Psychroflexus</taxon>
    </lineage>
</organism>
<name>A0A1H3YBM5_9FLAO</name>
<keyword evidence="1" id="KW-1133">Transmembrane helix</keyword>
<feature type="transmembrane region" description="Helical" evidence="1">
    <location>
        <begin position="279"/>
        <end position="297"/>
    </location>
</feature>
<gene>
    <name evidence="2" type="ORF">SAMN05421540_10396</name>
</gene>
<keyword evidence="1" id="KW-0812">Transmembrane</keyword>
<evidence type="ECO:0000256" key="1">
    <source>
        <dbReference type="SAM" id="Phobius"/>
    </source>
</evidence>
<feature type="transmembrane region" description="Helical" evidence="1">
    <location>
        <begin position="198"/>
        <end position="216"/>
    </location>
</feature>
<dbReference type="PANTHER" id="PTHR37308:SF1">
    <property type="entry name" value="POLYPRENYL-PHOSPHATE TRANSPORTER"/>
    <property type="match status" value="1"/>
</dbReference>
<feature type="transmembrane region" description="Helical" evidence="1">
    <location>
        <begin position="125"/>
        <end position="143"/>
    </location>
</feature>
<dbReference type="STRING" id="908615.SAMN05421540_10396"/>
<sequence>MSRNFKDYIGISLKGLAMGAADVIPGVSGGTIAFITGIYEELITSIGNINLGLFKTLKKEGIKSFWKELNGNFLISLAIGIGISLFTLMRLAHFLIENHPIKIWAFFFGLVLASVWFVAKQVTKWRLSTYIIFALGAIIAFGVTQLTPAGGTNSLFYFFFSGAIAICAMILPGISGAFILLLLGVYKDASEAVSRLDFEIILIFAIGGITGLLAFSKLLKWLFSNYKNMTLALLGGFILGSLNKIWPWKEVLKTEIIGGKTRIIAERSVLPTNFDGENHMIFAIFLSIVGFLTIILLEKIGDKKTN</sequence>
<dbReference type="Pfam" id="PF04018">
    <property type="entry name" value="VCA0040-like"/>
    <property type="match status" value="1"/>
</dbReference>
<accession>A0A1H3YBM5</accession>
<dbReference type="PANTHER" id="PTHR37308">
    <property type="entry name" value="INTEGRAL MEMBRANE PROTEIN"/>
    <property type="match status" value="1"/>
</dbReference>
<dbReference type="EMBL" id="FNQF01000003">
    <property type="protein sequence ID" value="SEA09045.1"/>
    <property type="molecule type" value="Genomic_DNA"/>
</dbReference>
<feature type="transmembrane region" description="Helical" evidence="1">
    <location>
        <begin position="155"/>
        <end position="186"/>
    </location>
</feature>
<dbReference type="Proteomes" id="UP000198820">
    <property type="component" value="Unassembled WGS sequence"/>
</dbReference>
<evidence type="ECO:0000313" key="3">
    <source>
        <dbReference type="Proteomes" id="UP000198820"/>
    </source>
</evidence>